<dbReference type="EMBL" id="JEMT01011650">
    <property type="protein sequence ID" value="EXX77161.1"/>
    <property type="molecule type" value="Genomic_DNA"/>
</dbReference>
<evidence type="ECO:0000259" key="4">
    <source>
        <dbReference type="Pfam" id="PF07859"/>
    </source>
</evidence>
<organism evidence="5 6">
    <name type="scientific">Rhizophagus irregularis (strain DAOM 197198w)</name>
    <name type="common">Glomus intraradices</name>
    <dbReference type="NCBI Taxonomy" id="1432141"/>
    <lineage>
        <taxon>Eukaryota</taxon>
        <taxon>Fungi</taxon>
        <taxon>Fungi incertae sedis</taxon>
        <taxon>Mucoromycota</taxon>
        <taxon>Glomeromycotina</taxon>
        <taxon>Glomeromycetes</taxon>
        <taxon>Glomerales</taxon>
        <taxon>Glomeraceae</taxon>
        <taxon>Rhizophagus</taxon>
    </lineage>
</organism>
<dbReference type="OrthoDB" id="408631at2759"/>
<dbReference type="InterPro" id="IPR002168">
    <property type="entry name" value="Lipase_GDXG_HIS_AS"/>
</dbReference>
<dbReference type="Proteomes" id="UP000022910">
    <property type="component" value="Unassembled WGS sequence"/>
</dbReference>
<reference evidence="5 6" key="1">
    <citation type="submission" date="2014-02" db="EMBL/GenBank/DDBJ databases">
        <title>Single nucleus genome sequencing reveals high similarity among nuclei of an endomycorrhizal fungus.</title>
        <authorList>
            <person name="Lin K."/>
            <person name="Geurts R."/>
            <person name="Zhang Z."/>
            <person name="Limpens E."/>
            <person name="Saunders D.G."/>
            <person name="Mu D."/>
            <person name="Pang E."/>
            <person name="Cao H."/>
            <person name="Cha H."/>
            <person name="Lin T."/>
            <person name="Zhou Q."/>
            <person name="Shang Y."/>
            <person name="Li Y."/>
            <person name="Ivanov S."/>
            <person name="Sharma T."/>
            <person name="Velzen R.V."/>
            <person name="Ruijter N.D."/>
            <person name="Aanen D.K."/>
            <person name="Win J."/>
            <person name="Kamoun S."/>
            <person name="Bisseling T."/>
            <person name="Huang S."/>
        </authorList>
    </citation>
    <scope>NUCLEOTIDE SEQUENCE [LARGE SCALE GENOMIC DNA]</scope>
    <source>
        <strain evidence="6">DAOM197198w</strain>
    </source>
</reference>
<keyword evidence="6" id="KW-1185">Reference proteome</keyword>
<protein>
    <recommendedName>
        <fullName evidence="4">Alpha/beta hydrolase fold-3 domain-containing protein</fullName>
    </recommendedName>
</protein>
<feature type="compositionally biased region" description="Basic and acidic residues" evidence="3">
    <location>
        <begin position="15"/>
        <end position="37"/>
    </location>
</feature>
<gene>
    <name evidence="5" type="ORF">RirG_026380</name>
</gene>
<dbReference type="SMR" id="A0A015LWX1"/>
<keyword evidence="2" id="KW-0378">Hydrolase</keyword>
<proteinExistence type="inferred from homology"/>
<evidence type="ECO:0000256" key="2">
    <source>
        <dbReference type="ARBA" id="ARBA00022801"/>
    </source>
</evidence>
<sequence length="619" mass="70580">MRDFKYSQTSFEKIEPKLLKSQKHKDDELTNNDDKSKKSSRNNSDGWMLLDHAALITSQATILTTNFFTHHLSGPRKPSWPIQLTLMCASMRALTDHTHLADIETLRRLINIPFTFVPSDIIVTPVSFKVLNKGLQGILKNLEEKETGNREISCEWIVPKSLWRKINDDYRLSASCCTHFFIDDDGIKWSNEKVIMYIHGGAYYLMSAKTHREINYRLSKATGRRVFAVNYRLAPEGPFPCGLHDVVHSFLYLTDPNGLAIQPENIVIAGDSAGGGLSLALLYYLKDNHMPLPGGAVLFSPWLDLTMSCSSWDQNQPYDYLFKPKDDDPLNPVKLYLHPYEERAKLVNHPYVSPLFGDLNNLPPLLIQCGDSEVLKDEIYLVANKASETGTTFVQYEVYEDMVHVFQMFNFLEPAAKAMDSVGYFVKNIIPIHQRNTLLSQANHKRYSVLGYNLQCPVELLRSQNPTPGHMSLLPSNKVDKSTSTQEDGIIINHPSSNNYYSKRKDNKTTSLPSQNYPMMSTSSACFYNRNNRIGEHYNQQQQHHHHQQIRSRPTIRSLRSSSYPDLKQLVSKEYNENSVVNKPGFVNFDGKTEEVSDVNYEPKKNTNGMINKKDVSVG</sequence>
<evidence type="ECO:0000256" key="1">
    <source>
        <dbReference type="ARBA" id="ARBA00010515"/>
    </source>
</evidence>
<feature type="region of interest" description="Disordered" evidence="3">
    <location>
        <begin position="15"/>
        <end position="42"/>
    </location>
</feature>
<dbReference type="Pfam" id="PF07859">
    <property type="entry name" value="Abhydrolase_3"/>
    <property type="match status" value="1"/>
</dbReference>
<evidence type="ECO:0000313" key="6">
    <source>
        <dbReference type="Proteomes" id="UP000022910"/>
    </source>
</evidence>
<dbReference type="STRING" id="1432141.A0A015LWX1"/>
<dbReference type="InterPro" id="IPR050300">
    <property type="entry name" value="GDXG_lipolytic_enzyme"/>
</dbReference>
<dbReference type="SUPFAM" id="SSF53474">
    <property type="entry name" value="alpha/beta-Hydrolases"/>
    <property type="match status" value="1"/>
</dbReference>
<comment type="caution">
    <text evidence="5">The sequence shown here is derived from an EMBL/GenBank/DDBJ whole genome shotgun (WGS) entry which is preliminary data.</text>
</comment>
<feature type="region of interest" description="Disordered" evidence="3">
    <location>
        <begin position="467"/>
        <end position="516"/>
    </location>
</feature>
<dbReference type="GO" id="GO:0016787">
    <property type="term" value="F:hydrolase activity"/>
    <property type="evidence" value="ECO:0007669"/>
    <property type="project" value="UniProtKB-KW"/>
</dbReference>
<dbReference type="PROSITE" id="PS01173">
    <property type="entry name" value="LIPASE_GDXG_HIS"/>
    <property type="match status" value="1"/>
</dbReference>
<evidence type="ECO:0000256" key="3">
    <source>
        <dbReference type="SAM" id="MobiDB-lite"/>
    </source>
</evidence>
<name>A0A015LWX1_RHIIW</name>
<dbReference type="PANTHER" id="PTHR48081:SF26">
    <property type="entry name" value="ALPHA_BETA HYDROLASE FOLD-3 DOMAIN-CONTAINING PROTEIN"/>
    <property type="match status" value="1"/>
</dbReference>
<dbReference type="Gene3D" id="3.40.50.1820">
    <property type="entry name" value="alpha/beta hydrolase"/>
    <property type="match status" value="1"/>
</dbReference>
<evidence type="ECO:0000313" key="5">
    <source>
        <dbReference type="EMBL" id="EXX77161.1"/>
    </source>
</evidence>
<dbReference type="InterPro" id="IPR029058">
    <property type="entry name" value="AB_hydrolase_fold"/>
</dbReference>
<feature type="domain" description="Alpha/beta hydrolase fold-3" evidence="4">
    <location>
        <begin position="195"/>
        <end position="407"/>
    </location>
</feature>
<dbReference type="AlphaFoldDB" id="A0A015LWX1"/>
<dbReference type="PANTHER" id="PTHR48081">
    <property type="entry name" value="AB HYDROLASE SUPERFAMILY PROTEIN C4A8.06C"/>
    <property type="match status" value="1"/>
</dbReference>
<accession>A0A015LWX1</accession>
<dbReference type="HOGENOM" id="CLU_441557_0_0_1"/>
<dbReference type="InterPro" id="IPR013094">
    <property type="entry name" value="AB_hydrolase_3"/>
</dbReference>
<comment type="similarity">
    <text evidence="1">Belongs to the 'GDXG' lipolytic enzyme family.</text>
</comment>